<dbReference type="RefSeq" id="WP_068432103.1">
    <property type="nucleotide sequence ID" value="NZ_LVHI01000040.1"/>
</dbReference>
<evidence type="ECO:0000313" key="7">
    <source>
        <dbReference type="Proteomes" id="UP000077519"/>
    </source>
</evidence>
<dbReference type="Proteomes" id="UP000077519">
    <property type="component" value="Unassembled WGS sequence"/>
</dbReference>
<evidence type="ECO:0000256" key="2">
    <source>
        <dbReference type="ARBA" id="ARBA00013187"/>
    </source>
</evidence>
<dbReference type="InterPro" id="IPR015421">
    <property type="entry name" value="PyrdxlP-dep_Trfase_major"/>
</dbReference>
<protein>
    <recommendedName>
        <fullName evidence="2">8-amino-7-oxononanoate synthase</fullName>
        <ecNumber evidence="2">2.3.1.47</ecNumber>
    </recommendedName>
</protein>
<name>A0A177Y733_9NOCA</name>
<dbReference type="EC" id="2.3.1.47" evidence="2"/>
<feature type="domain" description="Aminotransferase class I/classII large" evidence="5">
    <location>
        <begin position="48"/>
        <end position="400"/>
    </location>
</feature>
<dbReference type="GO" id="GO:0030170">
    <property type="term" value="F:pyridoxal phosphate binding"/>
    <property type="evidence" value="ECO:0007669"/>
    <property type="project" value="InterPro"/>
</dbReference>
<dbReference type="InterPro" id="IPR015424">
    <property type="entry name" value="PyrdxlP-dep_Trfase"/>
</dbReference>
<dbReference type="SUPFAM" id="SSF53383">
    <property type="entry name" value="PLP-dependent transferases"/>
    <property type="match status" value="1"/>
</dbReference>
<dbReference type="EMBL" id="LVHI01000040">
    <property type="protein sequence ID" value="OAK51304.1"/>
    <property type="molecule type" value="Genomic_DNA"/>
</dbReference>
<dbReference type="GO" id="GO:0008710">
    <property type="term" value="F:8-amino-7-oxononanoate synthase activity"/>
    <property type="evidence" value="ECO:0007669"/>
    <property type="project" value="UniProtKB-EC"/>
</dbReference>
<organism evidence="6 7">
    <name type="scientific">Rhodococcoides kyotonense</name>
    <dbReference type="NCBI Taxonomy" id="398843"/>
    <lineage>
        <taxon>Bacteria</taxon>
        <taxon>Bacillati</taxon>
        <taxon>Actinomycetota</taxon>
        <taxon>Actinomycetes</taxon>
        <taxon>Mycobacteriales</taxon>
        <taxon>Nocardiaceae</taxon>
        <taxon>Rhodococcoides</taxon>
    </lineage>
</organism>
<dbReference type="GO" id="GO:0008483">
    <property type="term" value="F:transaminase activity"/>
    <property type="evidence" value="ECO:0007669"/>
    <property type="project" value="UniProtKB-KW"/>
</dbReference>
<comment type="caution">
    <text evidence="6">The sequence shown here is derived from an EMBL/GenBank/DDBJ whole genome shotgun (WGS) entry which is preliminary data.</text>
</comment>
<dbReference type="InterPro" id="IPR015422">
    <property type="entry name" value="PyrdxlP-dep_Trfase_small"/>
</dbReference>
<dbReference type="InterPro" id="IPR050087">
    <property type="entry name" value="AON_synthase_class-II"/>
</dbReference>
<proteinExistence type="predicted"/>
<evidence type="ECO:0000259" key="5">
    <source>
        <dbReference type="Pfam" id="PF00155"/>
    </source>
</evidence>
<keyword evidence="7" id="KW-1185">Reference proteome</keyword>
<dbReference type="PANTHER" id="PTHR13693:SF3">
    <property type="entry name" value="LD36009P"/>
    <property type="match status" value="1"/>
</dbReference>
<evidence type="ECO:0000256" key="3">
    <source>
        <dbReference type="ARBA" id="ARBA00022679"/>
    </source>
</evidence>
<evidence type="ECO:0000256" key="1">
    <source>
        <dbReference type="ARBA" id="ARBA00001933"/>
    </source>
</evidence>
<gene>
    <name evidence="6" type="ORF">A3K89_13690</name>
</gene>
<dbReference type="Gene3D" id="3.40.640.10">
    <property type="entry name" value="Type I PLP-dependent aspartate aminotransferase-like (Major domain)"/>
    <property type="match status" value="1"/>
</dbReference>
<accession>A0A177Y733</accession>
<dbReference type="AlphaFoldDB" id="A0A177Y733"/>
<comment type="cofactor">
    <cofactor evidence="1">
        <name>pyridoxal 5'-phosphate</name>
        <dbReference type="ChEBI" id="CHEBI:597326"/>
    </cofactor>
</comment>
<dbReference type="Pfam" id="PF00155">
    <property type="entry name" value="Aminotran_1_2"/>
    <property type="match status" value="1"/>
</dbReference>
<reference evidence="6 7" key="1">
    <citation type="submission" date="2016-03" db="EMBL/GenBank/DDBJ databases">
        <title>Genome sequence of Rhodococcus kyotonensis KB10.</title>
        <authorList>
            <person name="Jeong H."/>
            <person name="Hong C.E."/>
            <person name="Jo S.H."/>
            <person name="Park J.M."/>
        </authorList>
    </citation>
    <scope>NUCLEOTIDE SEQUENCE [LARGE SCALE GENOMIC DNA]</scope>
    <source>
        <strain evidence="6 7">KB10</strain>
    </source>
</reference>
<dbReference type="Gene3D" id="3.90.1150.10">
    <property type="entry name" value="Aspartate Aminotransferase, domain 1"/>
    <property type="match status" value="1"/>
</dbReference>
<evidence type="ECO:0000256" key="4">
    <source>
        <dbReference type="ARBA" id="ARBA00047715"/>
    </source>
</evidence>
<evidence type="ECO:0000313" key="6">
    <source>
        <dbReference type="EMBL" id="OAK51304.1"/>
    </source>
</evidence>
<comment type="catalytic activity">
    <reaction evidence="4">
        <text>6-carboxyhexanoyl-[ACP] + L-alanine + H(+) = (8S)-8-amino-7-oxononanoate + holo-[ACP] + CO2</text>
        <dbReference type="Rhea" id="RHEA:42288"/>
        <dbReference type="Rhea" id="RHEA-COMP:9685"/>
        <dbReference type="Rhea" id="RHEA-COMP:9955"/>
        <dbReference type="ChEBI" id="CHEBI:15378"/>
        <dbReference type="ChEBI" id="CHEBI:16526"/>
        <dbReference type="ChEBI" id="CHEBI:57972"/>
        <dbReference type="ChEBI" id="CHEBI:64479"/>
        <dbReference type="ChEBI" id="CHEBI:78846"/>
        <dbReference type="ChEBI" id="CHEBI:149468"/>
        <dbReference type="EC" id="2.3.1.47"/>
    </reaction>
</comment>
<keyword evidence="3 6" id="KW-0808">Transferase</keyword>
<sequence length="413" mass="44086">MTVNRLIKRLDGDDRVELLRSVRDADVSPYFRVMESATAPVVQVEGVDKIMLGSNNYLGLADHPDIKRGAREALDTFGSAITGSRLLNGTMDLHLELENEIAEWHRTEGAMVFTTGYQTNVGTISAVVGKQDVIVVDSAAHASIRDGSQLSGARIRKFAHNDLQDLEAKLQEPVDGDSAVLVIVDGLYSMEGDLAPLDEITALCTKYGAALMVDEAHSLGVYGDRLTGAAELFGTENDTDIRMASLSKSPSSTGGFIAGSNDLLDTLRIHARAFLFTTSGVPAAVGASLASVRLIRSDEGRQRADRVLHNAETLRKGLADAGLDVGARSRTPGGDTASPIVSLHVGDDLVAMSLWRTLFDRGIFTSAALHPAVPRDGALLRLCAMASHTDSHIRTAIETITDTVAESRAELPS</sequence>
<keyword evidence="6" id="KW-0032">Aminotransferase</keyword>
<dbReference type="InterPro" id="IPR004839">
    <property type="entry name" value="Aminotransferase_I/II_large"/>
</dbReference>
<dbReference type="PANTHER" id="PTHR13693">
    <property type="entry name" value="CLASS II AMINOTRANSFERASE/8-AMINO-7-OXONONANOATE SYNTHASE"/>
    <property type="match status" value="1"/>
</dbReference>